<dbReference type="RefSeq" id="WP_185417857.1">
    <property type="nucleotide sequence ID" value="NZ_JAASTX010000017.1"/>
</dbReference>
<sequence length="318" mass="37085">MLILIFICIACIIFLAIKYWLSLKQQHETQAHLANISNLVDQKDAIIAREQSKTHNLHMKLQQANDDRNKKNSEIAQQEELIHAYKEKLHEKELKIDFLSKSKKNQGEMFAYRDLQTLQSELIRDNIIKSADEFVIHSNLMFIASNMGQEYVHQIDHLVVASWGIFMLETKYWRGVIFNECTKKDVQPEHYKILFPNDNKIKTFTITNDTNGISRNVFDTKSPCTQVRTTSLKLHEHLLVHLEKKLYIKALVNYNYKRDQNNFVVDGSNLLDTVCNETTGFTNYTSMRSYFYGAQKSSSVNHTEEDLQLINDFIVSNL</sequence>
<comment type="caution">
    <text evidence="3">The sequence shown here is derived from an EMBL/GenBank/DDBJ whole genome shotgun (WGS) entry which is preliminary data.</text>
</comment>
<feature type="coiled-coil region" evidence="1">
    <location>
        <begin position="61"/>
        <end position="95"/>
    </location>
</feature>
<proteinExistence type="predicted"/>
<keyword evidence="1" id="KW-0175">Coiled coil</keyword>
<evidence type="ECO:0000259" key="2">
    <source>
        <dbReference type="Pfam" id="PF08378"/>
    </source>
</evidence>
<evidence type="ECO:0000313" key="3">
    <source>
        <dbReference type="EMBL" id="MBC1492653.1"/>
    </source>
</evidence>
<gene>
    <name evidence="3" type="ORF">HCI99_12575</name>
</gene>
<dbReference type="AlphaFoldDB" id="A0A7X0XED6"/>
<evidence type="ECO:0000313" key="4">
    <source>
        <dbReference type="Proteomes" id="UP000533953"/>
    </source>
</evidence>
<protein>
    <recommendedName>
        <fullName evidence="2">NERD domain-containing protein</fullName>
    </recommendedName>
</protein>
<dbReference type="InterPro" id="IPR011528">
    <property type="entry name" value="NERD"/>
</dbReference>
<feature type="domain" description="NERD" evidence="2">
    <location>
        <begin position="127"/>
        <end position="250"/>
    </location>
</feature>
<evidence type="ECO:0000256" key="1">
    <source>
        <dbReference type="SAM" id="Coils"/>
    </source>
</evidence>
<dbReference type="EMBL" id="JAASTX010000017">
    <property type="protein sequence ID" value="MBC1492653.1"/>
    <property type="molecule type" value="Genomic_DNA"/>
</dbReference>
<dbReference type="Proteomes" id="UP000533953">
    <property type="component" value="Unassembled WGS sequence"/>
</dbReference>
<accession>A0A7X0XED6</accession>
<reference evidence="3 4" key="1">
    <citation type="submission" date="2020-03" db="EMBL/GenBank/DDBJ databases">
        <title>Soil Listeria distribution.</title>
        <authorList>
            <person name="Liao J."/>
            <person name="Wiedmann M."/>
        </authorList>
    </citation>
    <scope>NUCLEOTIDE SEQUENCE [LARGE SCALE GENOMIC DNA]</scope>
    <source>
        <strain evidence="3 4">FSL L7-1547</strain>
    </source>
</reference>
<name>A0A7X0XED6_9LIST</name>
<dbReference type="Pfam" id="PF08378">
    <property type="entry name" value="NERD"/>
    <property type="match status" value="1"/>
</dbReference>
<organism evidence="3 4">
    <name type="scientific">Listeria booriae</name>
    <dbReference type="NCBI Taxonomy" id="1552123"/>
    <lineage>
        <taxon>Bacteria</taxon>
        <taxon>Bacillati</taxon>
        <taxon>Bacillota</taxon>
        <taxon>Bacilli</taxon>
        <taxon>Bacillales</taxon>
        <taxon>Listeriaceae</taxon>
        <taxon>Listeria</taxon>
    </lineage>
</organism>